<dbReference type="AlphaFoldDB" id="A0AAN9FUR7"/>
<dbReference type="PROSITE" id="PS50006">
    <property type="entry name" value="FHA_DOMAIN"/>
    <property type="match status" value="1"/>
</dbReference>
<dbReference type="InterPro" id="IPR008984">
    <property type="entry name" value="SMAD_FHA_dom_sf"/>
</dbReference>
<dbReference type="SUPFAM" id="SSF49879">
    <property type="entry name" value="SMAD/FHA domain"/>
    <property type="match status" value="1"/>
</dbReference>
<accession>A0AAN9FUR7</accession>
<gene>
    <name evidence="3" type="ORF">RJT34_24762</name>
</gene>
<feature type="compositionally biased region" description="Basic and acidic residues" evidence="1">
    <location>
        <begin position="7"/>
        <end position="17"/>
    </location>
</feature>
<dbReference type="Pfam" id="PF00498">
    <property type="entry name" value="FHA"/>
    <property type="match status" value="1"/>
</dbReference>
<evidence type="ECO:0000259" key="2">
    <source>
        <dbReference type="PROSITE" id="PS50006"/>
    </source>
</evidence>
<feature type="region of interest" description="Disordered" evidence="1">
    <location>
        <begin position="1"/>
        <end position="23"/>
    </location>
</feature>
<reference evidence="3 4" key="1">
    <citation type="submission" date="2024-01" db="EMBL/GenBank/DDBJ databases">
        <title>The genomes of 5 underutilized Papilionoideae crops provide insights into root nodulation and disease resistance.</title>
        <authorList>
            <person name="Yuan L."/>
        </authorList>
    </citation>
    <scope>NUCLEOTIDE SEQUENCE [LARGE SCALE GENOMIC DNA]</scope>
    <source>
        <strain evidence="3">LY-2023</strain>
        <tissue evidence="3">Leaf</tissue>
    </source>
</reference>
<evidence type="ECO:0000313" key="3">
    <source>
        <dbReference type="EMBL" id="KAK7279705.1"/>
    </source>
</evidence>
<evidence type="ECO:0000313" key="4">
    <source>
        <dbReference type="Proteomes" id="UP001359559"/>
    </source>
</evidence>
<feature type="region of interest" description="Disordered" evidence="1">
    <location>
        <begin position="656"/>
        <end position="677"/>
    </location>
</feature>
<dbReference type="Pfam" id="PF13638">
    <property type="entry name" value="PIN_4"/>
    <property type="match status" value="1"/>
</dbReference>
<dbReference type="InterPro" id="IPR002716">
    <property type="entry name" value="PIN_dom"/>
</dbReference>
<dbReference type="PANTHER" id="PTHR22593">
    <property type="entry name" value="TRANSMEMBRANE PROTEIN 18"/>
    <property type="match status" value="1"/>
</dbReference>
<dbReference type="Gene3D" id="3.40.50.1010">
    <property type="entry name" value="5'-nuclease"/>
    <property type="match status" value="1"/>
</dbReference>
<sequence length="990" mass="110746">MAAISMAEKKKNNPKQEQEDEEESIIPVLTVLKNNTILKNIFIILDDDKNQVLIGRHPDCNIVLTHPSISRFHLNIHSNPSSRTLSLLDLSSVHGTWVCGRKLQPNVRVDLKEGDTFTLGVSTRLYRLNWVPLTQINAFVPQQIIKDENLEQEIQMSEEGIVSFSCDEESKNHCEDHTFGDLNGSFRTETSPFPTNSDRLCGCLGCVLSPPYVHSVDETDNTRKIEASPEVGVLGETNLLCILGEYLTHNVCLPVVEAVQGTKIQQFQAPPDTFDEKDAAAVAVMSQESEFECTVRDNDRVEDILTAGARIFNFENKGLLVGEDISGSEFHPVQVVEEVSVDSMSHGERLDECSEEYKSKLQDLDAKSCHDEQGYLLDELVEDKRIISIDPVSSGENDVGAVTAITTESEFECTVGDNERIDDMLTTKSRMINSENACMVNEEAIPVTEFQRINIVEEVAVDPISDGENEDKCGKELRSKLQASLNAQSCHELGDTVDETAEGSGNKYTSRISSTSFGVEPPNSSMPQECLLDITNKIENQTPQSLLAVLVTESSEMESIKNCVESMEKSSTFGNIRSRRGMVVASAPQARATKSRVSRTSNVDTDVKMRNVKHAAINKSLSKDLFFVFDEENEICTPSKENLSPNVYHLRFVTKKGKPEKESQHSSIQQRSHKLKAGFSPDIYSAESLSAISNKENQTPKLAHKTKPQREPLGWHINLAHERDIMELKMNSGGNCKPATPSPVFAAKDIDDSTNCQQISNEPTKPLHISKEQKRGWDMVVDTASLLNKESRKALQLLQGLKGTRLIIPRLVIRELDSMKQQFKIFRRTSEASLALEWLEECMENTKPWIHIQSSIICRQTASIPPVSPHNQFIKERWAFPAPNSSKECSSPTVEDHIIDFALQYRRNENVGQLVLLSDDVTLKIKSMAKGLLCETVQQFRQSLVTPFSERFMWPKSSPRGLTWSCQDDVVLREKYCGLPSKAGLRLIIS</sequence>
<dbReference type="InterPro" id="IPR000253">
    <property type="entry name" value="FHA_dom"/>
</dbReference>
<name>A0AAN9FUR7_CLITE</name>
<dbReference type="Gene3D" id="2.60.200.20">
    <property type="match status" value="1"/>
</dbReference>
<evidence type="ECO:0000256" key="1">
    <source>
        <dbReference type="SAM" id="MobiDB-lite"/>
    </source>
</evidence>
<organism evidence="3 4">
    <name type="scientific">Clitoria ternatea</name>
    <name type="common">Butterfly pea</name>
    <dbReference type="NCBI Taxonomy" id="43366"/>
    <lineage>
        <taxon>Eukaryota</taxon>
        <taxon>Viridiplantae</taxon>
        <taxon>Streptophyta</taxon>
        <taxon>Embryophyta</taxon>
        <taxon>Tracheophyta</taxon>
        <taxon>Spermatophyta</taxon>
        <taxon>Magnoliopsida</taxon>
        <taxon>eudicotyledons</taxon>
        <taxon>Gunneridae</taxon>
        <taxon>Pentapetalae</taxon>
        <taxon>rosids</taxon>
        <taxon>fabids</taxon>
        <taxon>Fabales</taxon>
        <taxon>Fabaceae</taxon>
        <taxon>Papilionoideae</taxon>
        <taxon>50 kb inversion clade</taxon>
        <taxon>NPAAA clade</taxon>
        <taxon>indigoferoid/millettioid clade</taxon>
        <taxon>Phaseoleae</taxon>
        <taxon>Clitoria</taxon>
    </lineage>
</organism>
<protein>
    <recommendedName>
        <fullName evidence="2">FHA domain-containing protein</fullName>
    </recommendedName>
</protein>
<feature type="domain" description="FHA" evidence="2">
    <location>
        <begin position="52"/>
        <end position="103"/>
    </location>
</feature>
<keyword evidence="4" id="KW-1185">Reference proteome</keyword>
<dbReference type="EMBL" id="JAYKXN010000006">
    <property type="protein sequence ID" value="KAK7279705.1"/>
    <property type="molecule type" value="Genomic_DNA"/>
</dbReference>
<dbReference type="Proteomes" id="UP001359559">
    <property type="component" value="Unassembled WGS sequence"/>
</dbReference>
<dbReference type="CDD" id="cd22691">
    <property type="entry name" value="FHA_PS1-like"/>
    <property type="match status" value="1"/>
</dbReference>
<dbReference type="SMART" id="SM00240">
    <property type="entry name" value="FHA"/>
    <property type="match status" value="1"/>
</dbReference>
<dbReference type="GO" id="GO:0031965">
    <property type="term" value="C:nuclear membrane"/>
    <property type="evidence" value="ECO:0007669"/>
    <property type="project" value="TreeGrafter"/>
</dbReference>
<dbReference type="PANTHER" id="PTHR22593:SF8">
    <property type="entry name" value="FHA DOMAIN-CONTAINING PROTEIN PS1"/>
    <property type="match status" value="1"/>
</dbReference>
<proteinExistence type="predicted"/>
<comment type="caution">
    <text evidence="3">The sequence shown here is derived from an EMBL/GenBank/DDBJ whole genome shotgun (WGS) entry which is preliminary data.</text>
</comment>